<evidence type="ECO:0000313" key="3">
    <source>
        <dbReference type="Proteomes" id="UP000479710"/>
    </source>
</evidence>
<sequence>MDRHGLQGGAGAVQESGGGMGQAEVVVDGAFLMELLEDTPAAAGEQEQQLEDDDDADDRLSRVMRSLEAEIGGWTAPPAPGGGGDGAMGLPASGGGLELDDVLSVSDFDGTSRGSCSAETAPPLTLQSFEYWARAELPPAMGHDMGGGWCVDGDGLTVAGYEFREPCYYTYSYNDSSHVEQAYSPLWEIEN</sequence>
<dbReference type="PANTHER" id="PTHR37611:SF4">
    <property type="entry name" value="OS06G0538400 PROTEIN"/>
    <property type="match status" value="1"/>
</dbReference>
<comment type="caution">
    <text evidence="2">The sequence shown here is derived from an EMBL/GenBank/DDBJ whole genome shotgun (WGS) entry which is preliminary data.</text>
</comment>
<keyword evidence="3" id="KW-1185">Reference proteome</keyword>
<protein>
    <submittedName>
        <fullName evidence="2">Uncharacterized protein</fullName>
    </submittedName>
</protein>
<dbReference type="Proteomes" id="UP000479710">
    <property type="component" value="Unassembled WGS sequence"/>
</dbReference>
<feature type="compositionally biased region" description="Gly residues" evidence="1">
    <location>
        <begin position="81"/>
        <end position="93"/>
    </location>
</feature>
<dbReference type="AlphaFoldDB" id="A0A6G1CRZ2"/>
<dbReference type="EMBL" id="SPHZ02000008">
    <property type="protein sequence ID" value="KAF0902912.1"/>
    <property type="molecule type" value="Genomic_DNA"/>
</dbReference>
<proteinExistence type="predicted"/>
<evidence type="ECO:0000313" key="2">
    <source>
        <dbReference type="EMBL" id="KAF0902912.1"/>
    </source>
</evidence>
<gene>
    <name evidence="2" type="ORF">E2562_019851</name>
</gene>
<dbReference type="OrthoDB" id="691231at2759"/>
<reference evidence="2 3" key="1">
    <citation type="submission" date="2019-11" db="EMBL/GenBank/DDBJ databases">
        <title>Whole genome sequence of Oryza granulata.</title>
        <authorList>
            <person name="Li W."/>
        </authorList>
    </citation>
    <scope>NUCLEOTIDE SEQUENCE [LARGE SCALE GENOMIC DNA]</scope>
    <source>
        <strain evidence="3">cv. Menghai</strain>
        <tissue evidence="2">Leaf</tissue>
    </source>
</reference>
<accession>A0A6G1CRZ2</accession>
<organism evidence="2 3">
    <name type="scientific">Oryza meyeriana var. granulata</name>
    <dbReference type="NCBI Taxonomy" id="110450"/>
    <lineage>
        <taxon>Eukaryota</taxon>
        <taxon>Viridiplantae</taxon>
        <taxon>Streptophyta</taxon>
        <taxon>Embryophyta</taxon>
        <taxon>Tracheophyta</taxon>
        <taxon>Spermatophyta</taxon>
        <taxon>Magnoliopsida</taxon>
        <taxon>Liliopsida</taxon>
        <taxon>Poales</taxon>
        <taxon>Poaceae</taxon>
        <taxon>BOP clade</taxon>
        <taxon>Oryzoideae</taxon>
        <taxon>Oryzeae</taxon>
        <taxon>Oryzinae</taxon>
        <taxon>Oryza</taxon>
        <taxon>Oryza meyeriana</taxon>
    </lineage>
</organism>
<dbReference type="PANTHER" id="PTHR37611">
    <property type="entry name" value="VIRUS-SPECIFIC-SIGNALING-PATHWAY REGULATED PROTEIN-RELATED"/>
    <property type="match status" value="1"/>
</dbReference>
<name>A0A6G1CRZ2_9ORYZ</name>
<feature type="region of interest" description="Disordered" evidence="1">
    <location>
        <begin position="68"/>
        <end position="93"/>
    </location>
</feature>
<evidence type="ECO:0000256" key="1">
    <source>
        <dbReference type="SAM" id="MobiDB-lite"/>
    </source>
</evidence>